<feature type="compositionally biased region" description="Low complexity" evidence="1">
    <location>
        <begin position="26"/>
        <end position="38"/>
    </location>
</feature>
<protein>
    <submittedName>
        <fullName evidence="2">Uncharacterized protein</fullName>
    </submittedName>
</protein>
<evidence type="ECO:0000256" key="1">
    <source>
        <dbReference type="SAM" id="MobiDB-lite"/>
    </source>
</evidence>
<evidence type="ECO:0000313" key="3">
    <source>
        <dbReference type="Proteomes" id="UP000179233"/>
    </source>
</evidence>
<comment type="caution">
    <text evidence="2">The sequence shown here is derived from an EMBL/GenBank/DDBJ whole genome shotgun (WGS) entry which is preliminary data.</text>
</comment>
<dbReference type="EMBL" id="MHCJ01000003">
    <property type="protein sequence ID" value="OGY18635.1"/>
    <property type="molecule type" value="Genomic_DNA"/>
</dbReference>
<feature type="region of interest" description="Disordered" evidence="1">
    <location>
        <begin position="83"/>
        <end position="102"/>
    </location>
</feature>
<dbReference type="Proteomes" id="UP000179233">
    <property type="component" value="Unassembled WGS sequence"/>
</dbReference>
<feature type="region of interest" description="Disordered" evidence="1">
    <location>
        <begin position="26"/>
        <end position="75"/>
    </location>
</feature>
<feature type="compositionally biased region" description="Polar residues" evidence="1">
    <location>
        <begin position="83"/>
        <end position="98"/>
    </location>
</feature>
<organism evidence="2 3">
    <name type="scientific">Candidatus Chisholmbacteria bacterium RIFCSPHIGHO2_01_FULL_52_32</name>
    <dbReference type="NCBI Taxonomy" id="1797591"/>
    <lineage>
        <taxon>Bacteria</taxon>
        <taxon>Candidatus Chisholmiibacteriota</taxon>
    </lineage>
</organism>
<proteinExistence type="predicted"/>
<evidence type="ECO:0000313" key="2">
    <source>
        <dbReference type="EMBL" id="OGY18635.1"/>
    </source>
</evidence>
<dbReference type="AlphaFoldDB" id="A0A1G1VTA9"/>
<sequence>MSLVITIIAVTIVIAGAVFNELRTNQVSQQQETKVQQTVEEKPGTTETEAPTATPSPLPSPQPTKPQAKPTPKDEALLSNFQYPNATKESSNENSLVLKSNDDSDDITDWYKEIIVRLGMNTKSFVKTKTNDNVLNKLVGADGKTEIRVEITKPAGNPTTEIKVSITST</sequence>
<name>A0A1G1VTA9_9BACT</name>
<accession>A0A1G1VTA9</accession>
<reference evidence="2 3" key="1">
    <citation type="journal article" date="2016" name="Nat. Commun.">
        <title>Thousands of microbial genomes shed light on interconnected biogeochemical processes in an aquifer system.</title>
        <authorList>
            <person name="Anantharaman K."/>
            <person name="Brown C.T."/>
            <person name="Hug L.A."/>
            <person name="Sharon I."/>
            <person name="Castelle C.J."/>
            <person name="Probst A.J."/>
            <person name="Thomas B.C."/>
            <person name="Singh A."/>
            <person name="Wilkins M.J."/>
            <person name="Karaoz U."/>
            <person name="Brodie E.L."/>
            <person name="Williams K.H."/>
            <person name="Hubbard S.S."/>
            <person name="Banfield J.F."/>
        </authorList>
    </citation>
    <scope>NUCLEOTIDE SEQUENCE [LARGE SCALE GENOMIC DNA]</scope>
</reference>
<feature type="compositionally biased region" description="Pro residues" evidence="1">
    <location>
        <begin position="54"/>
        <end position="64"/>
    </location>
</feature>
<gene>
    <name evidence="2" type="ORF">A2786_04005</name>
</gene>